<name>A0A1G2HH42_9BACT</name>
<evidence type="ECO:0000313" key="2">
    <source>
        <dbReference type="Proteomes" id="UP000179153"/>
    </source>
</evidence>
<dbReference type="AlphaFoldDB" id="A0A1G2HH42"/>
<gene>
    <name evidence="1" type="ORF">A2932_01380</name>
</gene>
<dbReference type="EMBL" id="MHOI01000012">
    <property type="protein sequence ID" value="OGZ61699.1"/>
    <property type="molecule type" value="Genomic_DNA"/>
</dbReference>
<accession>A0A1G2HH42</accession>
<sequence length="141" mass="16446">MLDKAEILIETEHILRAGSAGQEVRLFNNLLEFLRDVAIYKNNRLETKQMFILAEAVGAAIISNAKRFGRTDIVWDIANSESLTIRQYIALVFELAEDIIIEIIRYLSAYFDAKNYMTRLLVMWDYDPFWRGGKPRLEQLK</sequence>
<organism evidence="1 2">
    <name type="scientific">Candidatus Spechtbacteria bacterium RIFCSPLOWO2_01_FULL_46_10</name>
    <dbReference type="NCBI Taxonomy" id="1802163"/>
    <lineage>
        <taxon>Bacteria</taxon>
        <taxon>Candidatus Spechtiibacteriota</taxon>
    </lineage>
</organism>
<reference evidence="1 2" key="1">
    <citation type="journal article" date="2016" name="Nat. Commun.">
        <title>Thousands of microbial genomes shed light on interconnected biogeochemical processes in an aquifer system.</title>
        <authorList>
            <person name="Anantharaman K."/>
            <person name="Brown C.T."/>
            <person name="Hug L.A."/>
            <person name="Sharon I."/>
            <person name="Castelle C.J."/>
            <person name="Probst A.J."/>
            <person name="Thomas B.C."/>
            <person name="Singh A."/>
            <person name="Wilkins M.J."/>
            <person name="Karaoz U."/>
            <person name="Brodie E.L."/>
            <person name="Williams K.H."/>
            <person name="Hubbard S.S."/>
            <person name="Banfield J.F."/>
        </authorList>
    </citation>
    <scope>NUCLEOTIDE SEQUENCE [LARGE SCALE GENOMIC DNA]</scope>
</reference>
<dbReference type="Proteomes" id="UP000179153">
    <property type="component" value="Unassembled WGS sequence"/>
</dbReference>
<protein>
    <submittedName>
        <fullName evidence="1">Uncharacterized protein</fullName>
    </submittedName>
</protein>
<comment type="caution">
    <text evidence="1">The sequence shown here is derived from an EMBL/GenBank/DDBJ whole genome shotgun (WGS) entry which is preliminary data.</text>
</comment>
<proteinExistence type="predicted"/>
<evidence type="ECO:0000313" key="1">
    <source>
        <dbReference type="EMBL" id="OGZ61699.1"/>
    </source>
</evidence>